<protein>
    <submittedName>
        <fullName evidence="2">Glycosyl transferase family 2</fullName>
    </submittedName>
</protein>
<reference evidence="3" key="1">
    <citation type="submission" date="2016-10" db="EMBL/GenBank/DDBJ databases">
        <authorList>
            <person name="Varghese N."/>
            <person name="Submissions S."/>
        </authorList>
    </citation>
    <scope>NUCLEOTIDE SEQUENCE [LARGE SCALE GENOMIC DNA]</scope>
    <source>
        <strain evidence="3">DSM 11578</strain>
    </source>
</reference>
<dbReference type="InterPro" id="IPR001173">
    <property type="entry name" value="Glyco_trans_2-like"/>
</dbReference>
<evidence type="ECO:0000313" key="2">
    <source>
        <dbReference type="EMBL" id="SFK33154.1"/>
    </source>
</evidence>
<dbReference type="EMBL" id="FOSH01000008">
    <property type="protein sequence ID" value="SFK33154.1"/>
    <property type="molecule type" value="Genomic_DNA"/>
</dbReference>
<dbReference type="Proteomes" id="UP000198924">
    <property type="component" value="Unassembled WGS sequence"/>
</dbReference>
<evidence type="ECO:0000313" key="3">
    <source>
        <dbReference type="Proteomes" id="UP000198924"/>
    </source>
</evidence>
<dbReference type="Gene3D" id="3.90.550.10">
    <property type="entry name" value="Spore Coat Polysaccharide Biosynthesis Protein SpsA, Chain A"/>
    <property type="match status" value="1"/>
</dbReference>
<dbReference type="PANTHER" id="PTHR22916">
    <property type="entry name" value="GLYCOSYLTRANSFERASE"/>
    <property type="match status" value="1"/>
</dbReference>
<dbReference type="CDD" id="cd06433">
    <property type="entry name" value="GT_2_WfgS_like"/>
    <property type="match status" value="1"/>
</dbReference>
<gene>
    <name evidence="2" type="ORF">SAMN04488079_108141</name>
</gene>
<organism evidence="2 3">
    <name type="scientific">Methylophaga sulfidovorans</name>
    <dbReference type="NCBI Taxonomy" id="45496"/>
    <lineage>
        <taxon>Bacteria</taxon>
        <taxon>Pseudomonadati</taxon>
        <taxon>Pseudomonadota</taxon>
        <taxon>Gammaproteobacteria</taxon>
        <taxon>Thiotrichales</taxon>
        <taxon>Piscirickettsiaceae</taxon>
        <taxon>Methylophaga</taxon>
    </lineage>
</organism>
<keyword evidence="2" id="KW-0808">Transferase</keyword>
<feature type="domain" description="Glycosyltransferase 2-like" evidence="1">
    <location>
        <begin position="5"/>
        <end position="110"/>
    </location>
</feature>
<dbReference type="SUPFAM" id="SSF53448">
    <property type="entry name" value="Nucleotide-diphospho-sugar transferases"/>
    <property type="match status" value="1"/>
</dbReference>
<dbReference type="STRING" id="45496.SAMN04488079_108141"/>
<proteinExistence type="predicted"/>
<dbReference type="OrthoDB" id="396512at2"/>
<dbReference type="InterPro" id="IPR029044">
    <property type="entry name" value="Nucleotide-diphossugar_trans"/>
</dbReference>
<dbReference type="GO" id="GO:0016758">
    <property type="term" value="F:hexosyltransferase activity"/>
    <property type="evidence" value="ECO:0007669"/>
    <property type="project" value="UniProtKB-ARBA"/>
</dbReference>
<accession>A0A1I3YMW1</accession>
<dbReference type="PANTHER" id="PTHR22916:SF3">
    <property type="entry name" value="UDP-GLCNAC:BETAGAL BETA-1,3-N-ACETYLGLUCOSAMINYLTRANSFERASE-LIKE PROTEIN 1"/>
    <property type="match status" value="1"/>
</dbReference>
<dbReference type="RefSeq" id="WP_091713550.1">
    <property type="nucleotide sequence ID" value="NZ_FOSH01000008.1"/>
</dbReference>
<name>A0A1I3YMW1_9GAMM</name>
<dbReference type="Pfam" id="PF00535">
    <property type="entry name" value="Glycos_transf_2"/>
    <property type="match status" value="1"/>
</dbReference>
<keyword evidence="3" id="KW-1185">Reference proteome</keyword>
<sequence length="269" mass="31168">MIKFTIITSTYNCADLLRKTADSIRNQTYPFKQWIIADGASEDRTLEVVNQNNDVVTNLISEPDTGIYQAWNRALKLIEGDWVIFLGAGDYFYSHQTLEKIAGKLTNIDQNIHLAYGDVHLIDKNDQQLCVYGQISEGWEFLRPKLPPHQGTFQRAKLFESEKVFDESYKIAADSKFLIKALVISTLEYLSEPIVCMDASGVSSNIPNTRNTYIELNRLRKEMNLSTPYSHRIFFCTYIYAKILAYRIFPKRLCSMLLQLKRRIFGFRF</sequence>
<dbReference type="AlphaFoldDB" id="A0A1I3YMW1"/>
<evidence type="ECO:0000259" key="1">
    <source>
        <dbReference type="Pfam" id="PF00535"/>
    </source>
</evidence>